<feature type="compositionally biased region" description="Polar residues" evidence="1">
    <location>
        <begin position="132"/>
        <end position="142"/>
    </location>
</feature>
<feature type="region of interest" description="Disordered" evidence="1">
    <location>
        <begin position="229"/>
        <end position="274"/>
    </location>
</feature>
<feature type="compositionally biased region" description="Basic and acidic residues" evidence="1">
    <location>
        <begin position="68"/>
        <end position="84"/>
    </location>
</feature>
<name>A0A813JVI6_POLGL</name>
<accession>A0A813JVI6</accession>
<feature type="compositionally biased region" description="Polar residues" evidence="1">
    <location>
        <begin position="1"/>
        <end position="14"/>
    </location>
</feature>
<feature type="region of interest" description="Disordered" evidence="1">
    <location>
        <begin position="1"/>
        <end position="32"/>
    </location>
</feature>
<feature type="compositionally biased region" description="Low complexity" evidence="1">
    <location>
        <begin position="350"/>
        <end position="364"/>
    </location>
</feature>
<protein>
    <submittedName>
        <fullName evidence="2">Uncharacterized protein</fullName>
    </submittedName>
</protein>
<feature type="compositionally biased region" description="Low complexity" evidence="1">
    <location>
        <begin position="106"/>
        <end position="131"/>
    </location>
</feature>
<feature type="region of interest" description="Disordered" evidence="1">
    <location>
        <begin position="101"/>
        <end position="191"/>
    </location>
</feature>
<proteinExistence type="predicted"/>
<feature type="non-terminal residue" evidence="2">
    <location>
        <position position="371"/>
    </location>
</feature>
<feature type="region of interest" description="Disordered" evidence="1">
    <location>
        <begin position="291"/>
        <end position="371"/>
    </location>
</feature>
<dbReference type="AlphaFoldDB" id="A0A813JVI6"/>
<dbReference type="Proteomes" id="UP000626109">
    <property type="component" value="Unassembled WGS sequence"/>
</dbReference>
<dbReference type="EMBL" id="CAJNNW010027155">
    <property type="protein sequence ID" value="CAE8689910.1"/>
    <property type="molecule type" value="Genomic_DNA"/>
</dbReference>
<sequence>AARSTSPVRSSSPGPGTIAWPRGPRPASATAPLAIRQACQGPGPPLAFASVAGAVASAAEPAQNGQEEGGRPWDQHSSVHEDHRQLQEVVQAVVSEAAPFAASTRNNNSNDNNNNSNNNKNNNTNYNSNNNTIFHHNSQQPEHNLPPLQAIYNDNNTSYNNNSNYTPKQPAMTPPQPPRNQSSPARAPQCGTPAWADWPRSNSEGFSLQPSPSPGGIMMEGEFSFHDSFLQQTPEPPAKQVPAAPSSLAGQPRSASPGARRLGHGRGLVWPSLADLPDPALDFTPFASNARRVQGSSERLPESSLGISSGPTQGLKRPGGLHPSSSLGDGILAAAVGPADRRPLSPFGARPRSPTSRSQSPFRSAGRPQPW</sequence>
<feature type="compositionally biased region" description="Low complexity" evidence="1">
    <location>
        <begin position="152"/>
        <end position="171"/>
    </location>
</feature>
<gene>
    <name evidence="2" type="ORF">PGLA2088_LOCUS26691</name>
</gene>
<organism evidence="2 3">
    <name type="scientific">Polarella glacialis</name>
    <name type="common">Dinoflagellate</name>
    <dbReference type="NCBI Taxonomy" id="89957"/>
    <lineage>
        <taxon>Eukaryota</taxon>
        <taxon>Sar</taxon>
        <taxon>Alveolata</taxon>
        <taxon>Dinophyceae</taxon>
        <taxon>Suessiales</taxon>
        <taxon>Suessiaceae</taxon>
        <taxon>Polarella</taxon>
    </lineage>
</organism>
<evidence type="ECO:0000313" key="3">
    <source>
        <dbReference type="Proteomes" id="UP000626109"/>
    </source>
</evidence>
<reference evidence="2" key="1">
    <citation type="submission" date="2021-02" db="EMBL/GenBank/DDBJ databases">
        <authorList>
            <person name="Dougan E. K."/>
            <person name="Rhodes N."/>
            <person name="Thang M."/>
            <person name="Chan C."/>
        </authorList>
    </citation>
    <scope>NUCLEOTIDE SEQUENCE</scope>
</reference>
<comment type="caution">
    <text evidence="2">The sequence shown here is derived from an EMBL/GenBank/DDBJ whole genome shotgun (WGS) entry which is preliminary data.</text>
</comment>
<feature type="region of interest" description="Disordered" evidence="1">
    <location>
        <begin position="55"/>
        <end position="84"/>
    </location>
</feature>
<evidence type="ECO:0000256" key="1">
    <source>
        <dbReference type="SAM" id="MobiDB-lite"/>
    </source>
</evidence>
<evidence type="ECO:0000313" key="2">
    <source>
        <dbReference type="EMBL" id="CAE8689910.1"/>
    </source>
</evidence>